<protein>
    <submittedName>
        <fullName evidence="4">Uncharacterized protein</fullName>
    </submittedName>
</protein>
<dbReference type="InterPro" id="IPR002110">
    <property type="entry name" value="Ankyrin_rpt"/>
</dbReference>
<sequence length="73" mass="8036">MNSIEDGKAALHIAAYHNSKEITELLISHGANINEKDRNGEAALHIAARENSKETFEVLISHGANIDKKRTNN</sequence>
<dbReference type="OrthoDB" id="194358at2759"/>
<evidence type="ECO:0000313" key="4">
    <source>
        <dbReference type="EMBL" id="EAY12313.1"/>
    </source>
</evidence>
<feature type="repeat" description="ANK" evidence="3">
    <location>
        <begin position="6"/>
        <end position="38"/>
    </location>
</feature>
<dbReference type="Proteomes" id="UP000001542">
    <property type="component" value="Unassembled WGS sequence"/>
</dbReference>
<dbReference type="InterPro" id="IPR050745">
    <property type="entry name" value="Multifunctional_regulatory"/>
</dbReference>
<evidence type="ECO:0000313" key="5">
    <source>
        <dbReference type="Proteomes" id="UP000001542"/>
    </source>
</evidence>
<dbReference type="PROSITE" id="PS50297">
    <property type="entry name" value="ANK_REP_REGION"/>
    <property type="match status" value="2"/>
</dbReference>
<keyword evidence="1" id="KW-0677">Repeat</keyword>
<dbReference type="RefSeq" id="XP_001324536.1">
    <property type="nucleotide sequence ID" value="XM_001324501.1"/>
</dbReference>
<name>A2E4X4_TRIV3</name>
<dbReference type="Gene3D" id="1.25.40.20">
    <property type="entry name" value="Ankyrin repeat-containing domain"/>
    <property type="match status" value="1"/>
</dbReference>
<dbReference type="PANTHER" id="PTHR24189:SF50">
    <property type="entry name" value="ANKYRIN REPEAT AND SOCS BOX PROTEIN 2"/>
    <property type="match status" value="1"/>
</dbReference>
<keyword evidence="2 3" id="KW-0040">ANK repeat</keyword>
<keyword evidence="5" id="KW-1185">Reference proteome</keyword>
<organism evidence="4 5">
    <name type="scientific">Trichomonas vaginalis (strain ATCC PRA-98 / G3)</name>
    <dbReference type="NCBI Taxonomy" id="412133"/>
    <lineage>
        <taxon>Eukaryota</taxon>
        <taxon>Metamonada</taxon>
        <taxon>Parabasalia</taxon>
        <taxon>Trichomonadida</taxon>
        <taxon>Trichomonadidae</taxon>
        <taxon>Trichomonas</taxon>
    </lineage>
</organism>
<dbReference type="PRINTS" id="PR01415">
    <property type="entry name" value="ANKYRIN"/>
</dbReference>
<accession>A2E4X4</accession>
<evidence type="ECO:0000256" key="2">
    <source>
        <dbReference type="ARBA" id="ARBA00023043"/>
    </source>
</evidence>
<gene>
    <name evidence="4" type="ORF">TVAG_161190</name>
</gene>
<reference evidence="4" key="1">
    <citation type="submission" date="2006-10" db="EMBL/GenBank/DDBJ databases">
        <authorList>
            <person name="Amadeo P."/>
            <person name="Zhao Q."/>
            <person name="Wortman J."/>
            <person name="Fraser-Liggett C."/>
            <person name="Carlton J."/>
        </authorList>
    </citation>
    <scope>NUCLEOTIDE SEQUENCE</scope>
    <source>
        <strain evidence="4">G3</strain>
    </source>
</reference>
<dbReference type="InParanoid" id="A2E4X4"/>
<evidence type="ECO:0000256" key="1">
    <source>
        <dbReference type="ARBA" id="ARBA00022737"/>
    </source>
</evidence>
<dbReference type="PROSITE" id="PS50088">
    <property type="entry name" value="ANK_REPEAT"/>
    <property type="match status" value="2"/>
</dbReference>
<dbReference type="PANTHER" id="PTHR24189">
    <property type="entry name" value="MYOTROPHIN"/>
    <property type="match status" value="1"/>
</dbReference>
<dbReference type="VEuPathDB" id="TrichDB:TVAGG3_0228440"/>
<dbReference type="SMART" id="SM00248">
    <property type="entry name" value="ANK"/>
    <property type="match status" value="2"/>
</dbReference>
<dbReference type="KEGG" id="tva:4770275"/>
<dbReference type="AlphaFoldDB" id="A2E4X4"/>
<dbReference type="SUPFAM" id="SSF48403">
    <property type="entry name" value="Ankyrin repeat"/>
    <property type="match status" value="1"/>
</dbReference>
<dbReference type="STRING" id="5722.A2E4X4"/>
<evidence type="ECO:0000256" key="3">
    <source>
        <dbReference type="PROSITE-ProRule" id="PRU00023"/>
    </source>
</evidence>
<dbReference type="Pfam" id="PF12796">
    <property type="entry name" value="Ank_2"/>
    <property type="match status" value="1"/>
</dbReference>
<dbReference type="InterPro" id="IPR036770">
    <property type="entry name" value="Ankyrin_rpt-contain_sf"/>
</dbReference>
<dbReference type="EMBL" id="DS113304">
    <property type="protein sequence ID" value="EAY12313.1"/>
    <property type="molecule type" value="Genomic_DNA"/>
</dbReference>
<proteinExistence type="predicted"/>
<reference evidence="4" key="2">
    <citation type="journal article" date="2007" name="Science">
        <title>Draft genome sequence of the sexually transmitted pathogen Trichomonas vaginalis.</title>
        <authorList>
            <person name="Carlton J.M."/>
            <person name="Hirt R.P."/>
            <person name="Silva J.C."/>
            <person name="Delcher A.L."/>
            <person name="Schatz M."/>
            <person name="Zhao Q."/>
            <person name="Wortman J.R."/>
            <person name="Bidwell S.L."/>
            <person name="Alsmark U.C.M."/>
            <person name="Besteiro S."/>
            <person name="Sicheritz-Ponten T."/>
            <person name="Noel C.J."/>
            <person name="Dacks J.B."/>
            <person name="Foster P.G."/>
            <person name="Simillion C."/>
            <person name="Van de Peer Y."/>
            <person name="Miranda-Saavedra D."/>
            <person name="Barton G.J."/>
            <person name="Westrop G.D."/>
            <person name="Mueller S."/>
            <person name="Dessi D."/>
            <person name="Fiori P.L."/>
            <person name="Ren Q."/>
            <person name="Paulsen I."/>
            <person name="Zhang H."/>
            <person name="Bastida-Corcuera F.D."/>
            <person name="Simoes-Barbosa A."/>
            <person name="Brown M.T."/>
            <person name="Hayes R.D."/>
            <person name="Mukherjee M."/>
            <person name="Okumura C.Y."/>
            <person name="Schneider R."/>
            <person name="Smith A.J."/>
            <person name="Vanacova S."/>
            <person name="Villalvazo M."/>
            <person name="Haas B.J."/>
            <person name="Pertea M."/>
            <person name="Feldblyum T.V."/>
            <person name="Utterback T.R."/>
            <person name="Shu C.L."/>
            <person name="Osoegawa K."/>
            <person name="de Jong P.J."/>
            <person name="Hrdy I."/>
            <person name="Horvathova L."/>
            <person name="Zubacova Z."/>
            <person name="Dolezal P."/>
            <person name="Malik S.B."/>
            <person name="Logsdon J.M. Jr."/>
            <person name="Henze K."/>
            <person name="Gupta A."/>
            <person name="Wang C.C."/>
            <person name="Dunne R.L."/>
            <person name="Upcroft J.A."/>
            <person name="Upcroft P."/>
            <person name="White O."/>
            <person name="Salzberg S.L."/>
            <person name="Tang P."/>
            <person name="Chiu C.-H."/>
            <person name="Lee Y.-S."/>
            <person name="Embley T.M."/>
            <person name="Coombs G.H."/>
            <person name="Mottram J.C."/>
            <person name="Tachezy J."/>
            <person name="Fraser-Liggett C.M."/>
            <person name="Johnson P.J."/>
        </authorList>
    </citation>
    <scope>NUCLEOTIDE SEQUENCE [LARGE SCALE GENOMIC DNA]</scope>
    <source>
        <strain evidence="4">G3</strain>
    </source>
</reference>
<feature type="repeat" description="ANK" evidence="3">
    <location>
        <begin position="39"/>
        <end position="71"/>
    </location>
</feature>